<keyword evidence="5" id="KW-1185">Reference proteome</keyword>
<keyword evidence="2 3" id="KW-0175">Coiled coil</keyword>
<comment type="caution">
    <text evidence="4">The sequence shown here is derived from an EMBL/GenBank/DDBJ whole genome shotgun (WGS) entry which is preliminary data.</text>
</comment>
<evidence type="ECO:0000256" key="3">
    <source>
        <dbReference type="SAM" id="Coils"/>
    </source>
</evidence>
<organism evidence="4 5">
    <name type="scientific">Molorchus minor</name>
    <dbReference type="NCBI Taxonomy" id="1323400"/>
    <lineage>
        <taxon>Eukaryota</taxon>
        <taxon>Metazoa</taxon>
        <taxon>Ecdysozoa</taxon>
        <taxon>Arthropoda</taxon>
        <taxon>Hexapoda</taxon>
        <taxon>Insecta</taxon>
        <taxon>Pterygota</taxon>
        <taxon>Neoptera</taxon>
        <taxon>Endopterygota</taxon>
        <taxon>Coleoptera</taxon>
        <taxon>Polyphaga</taxon>
        <taxon>Cucujiformia</taxon>
        <taxon>Chrysomeloidea</taxon>
        <taxon>Cerambycidae</taxon>
        <taxon>Lamiinae</taxon>
        <taxon>Monochamini</taxon>
        <taxon>Molorchus</taxon>
    </lineage>
</organism>
<evidence type="ECO:0000256" key="2">
    <source>
        <dbReference type="ARBA" id="ARBA00023054"/>
    </source>
</evidence>
<proteinExistence type="inferred from homology"/>
<dbReference type="InterPro" id="IPR007940">
    <property type="entry name" value="SH3BP5"/>
</dbReference>
<evidence type="ECO:0000313" key="5">
    <source>
        <dbReference type="Proteomes" id="UP001162164"/>
    </source>
</evidence>
<name>A0ABQ9JQ31_9CUCU</name>
<sequence>MNEIDEDNSQLDPRIQIELEKLNSTTDEINRLEIEYDEANTTFSMLLNESTRRLKLLSKKLGSCIEKARIYYDLLDDAKKAQQECQEAAALNSCGSQRNGGIGRTAVFNTSARVAI</sequence>
<evidence type="ECO:0000256" key="1">
    <source>
        <dbReference type="ARBA" id="ARBA00007796"/>
    </source>
</evidence>
<dbReference type="Pfam" id="PF05276">
    <property type="entry name" value="SH3BP5"/>
    <property type="match status" value="1"/>
</dbReference>
<dbReference type="PANTHER" id="PTHR19423:SF1">
    <property type="entry name" value="SH3 DOMAIN-BINDING PROTEIN 5"/>
    <property type="match status" value="1"/>
</dbReference>
<dbReference type="Proteomes" id="UP001162164">
    <property type="component" value="Unassembled WGS sequence"/>
</dbReference>
<comment type="similarity">
    <text evidence="1">Belongs to the SH3BP5 family.</text>
</comment>
<protein>
    <submittedName>
        <fullName evidence="4">Uncharacterized protein</fullName>
    </submittedName>
</protein>
<dbReference type="EMBL" id="JAPWTJ010000297">
    <property type="protein sequence ID" value="KAJ8979991.1"/>
    <property type="molecule type" value="Genomic_DNA"/>
</dbReference>
<dbReference type="PANTHER" id="PTHR19423">
    <property type="entry name" value="SH3 DOMAIN-BINDING PROTEIN 5"/>
    <property type="match status" value="1"/>
</dbReference>
<gene>
    <name evidence="4" type="ORF">NQ317_016654</name>
</gene>
<accession>A0ABQ9JQ31</accession>
<evidence type="ECO:0000313" key="4">
    <source>
        <dbReference type="EMBL" id="KAJ8979991.1"/>
    </source>
</evidence>
<feature type="coiled-coil region" evidence="3">
    <location>
        <begin position="15"/>
        <end position="49"/>
    </location>
</feature>
<reference evidence="4" key="1">
    <citation type="journal article" date="2023" name="Insect Mol. Biol.">
        <title>Genome sequencing provides insights into the evolution of gene families encoding plant cell wall-degrading enzymes in longhorned beetles.</title>
        <authorList>
            <person name="Shin N.R."/>
            <person name="Okamura Y."/>
            <person name="Kirsch R."/>
            <person name="Pauchet Y."/>
        </authorList>
    </citation>
    <scope>NUCLEOTIDE SEQUENCE</scope>
    <source>
        <strain evidence="4">MMC_N1</strain>
    </source>
</reference>